<feature type="region of interest" description="Disordered" evidence="1">
    <location>
        <begin position="95"/>
        <end position="150"/>
    </location>
</feature>
<reference evidence="2" key="1">
    <citation type="journal article" date="2020" name="Stud. Mycol.">
        <title>101 Dothideomycetes genomes: a test case for predicting lifestyles and emergence of pathogens.</title>
        <authorList>
            <person name="Haridas S."/>
            <person name="Albert R."/>
            <person name="Binder M."/>
            <person name="Bloem J."/>
            <person name="Labutti K."/>
            <person name="Salamov A."/>
            <person name="Andreopoulos B."/>
            <person name="Baker S."/>
            <person name="Barry K."/>
            <person name="Bills G."/>
            <person name="Bluhm B."/>
            <person name="Cannon C."/>
            <person name="Castanera R."/>
            <person name="Culley D."/>
            <person name="Daum C."/>
            <person name="Ezra D."/>
            <person name="Gonzalez J."/>
            <person name="Henrissat B."/>
            <person name="Kuo A."/>
            <person name="Liang C."/>
            <person name="Lipzen A."/>
            <person name="Lutzoni F."/>
            <person name="Magnuson J."/>
            <person name="Mondo S."/>
            <person name="Nolan M."/>
            <person name="Ohm R."/>
            <person name="Pangilinan J."/>
            <person name="Park H.-J."/>
            <person name="Ramirez L."/>
            <person name="Alfaro M."/>
            <person name="Sun H."/>
            <person name="Tritt A."/>
            <person name="Yoshinaga Y."/>
            <person name="Zwiers L.-H."/>
            <person name="Turgeon B."/>
            <person name="Goodwin S."/>
            <person name="Spatafora J."/>
            <person name="Crous P."/>
            <person name="Grigoriev I."/>
        </authorList>
    </citation>
    <scope>NUCLEOTIDE SEQUENCE</scope>
    <source>
        <strain evidence="2">CBS 627.86</strain>
    </source>
</reference>
<protein>
    <submittedName>
        <fullName evidence="2">Uncharacterized protein</fullName>
    </submittedName>
</protein>
<sequence>MQLKHRLRGSEKVVTEIYQIVEKNFICLIWLRRTVTKMVAIWQLAMIIIHHQDGEPTNSLFSTTTGKKENSSSLSQMSNAQSRSVILHTSINKHMDTTEGSHHSESSTLEAPDLSPNDADDRRASPQMESEVIPGQYSETSTPAPARGVANSVFSTPKKRTTSLSNRAIDLSIEGIPIKRGRFLSLL</sequence>
<feature type="compositionally biased region" description="Polar residues" evidence="1">
    <location>
        <begin position="55"/>
        <end position="65"/>
    </location>
</feature>
<name>A0A6A5ZA46_9PLEO</name>
<evidence type="ECO:0000256" key="1">
    <source>
        <dbReference type="SAM" id="MobiDB-lite"/>
    </source>
</evidence>
<accession>A0A6A5ZA46</accession>
<feature type="region of interest" description="Disordered" evidence="1">
    <location>
        <begin position="55"/>
        <end position="79"/>
    </location>
</feature>
<dbReference type="EMBL" id="ML977321">
    <property type="protein sequence ID" value="KAF2116145.1"/>
    <property type="molecule type" value="Genomic_DNA"/>
</dbReference>
<dbReference type="Proteomes" id="UP000799770">
    <property type="component" value="Unassembled WGS sequence"/>
</dbReference>
<organism evidence="2 3">
    <name type="scientific">Lophiotrema nucula</name>
    <dbReference type="NCBI Taxonomy" id="690887"/>
    <lineage>
        <taxon>Eukaryota</taxon>
        <taxon>Fungi</taxon>
        <taxon>Dikarya</taxon>
        <taxon>Ascomycota</taxon>
        <taxon>Pezizomycotina</taxon>
        <taxon>Dothideomycetes</taxon>
        <taxon>Pleosporomycetidae</taxon>
        <taxon>Pleosporales</taxon>
        <taxon>Lophiotremataceae</taxon>
        <taxon>Lophiotrema</taxon>
    </lineage>
</organism>
<gene>
    <name evidence="2" type="ORF">BDV96DRAFT_43619</name>
</gene>
<evidence type="ECO:0000313" key="2">
    <source>
        <dbReference type="EMBL" id="KAF2116145.1"/>
    </source>
</evidence>
<proteinExistence type="predicted"/>
<dbReference type="AlphaFoldDB" id="A0A6A5ZA46"/>
<feature type="compositionally biased region" description="Basic and acidic residues" evidence="1">
    <location>
        <begin position="95"/>
        <end position="105"/>
    </location>
</feature>
<keyword evidence="3" id="KW-1185">Reference proteome</keyword>
<evidence type="ECO:0000313" key="3">
    <source>
        <dbReference type="Proteomes" id="UP000799770"/>
    </source>
</evidence>